<dbReference type="AlphaFoldDB" id="A0A1M5TYY2"/>
<feature type="region of interest" description="Disordered" evidence="1">
    <location>
        <begin position="1"/>
        <end position="35"/>
    </location>
</feature>
<dbReference type="RefSeq" id="WP_067655812.1">
    <property type="nucleotide sequence ID" value="NZ_FQXG01000003.1"/>
</dbReference>
<dbReference type="EMBL" id="FQXG01000003">
    <property type="protein sequence ID" value="SHH55861.1"/>
    <property type="molecule type" value="Genomic_DNA"/>
</dbReference>
<accession>A0A1M5TYY2</accession>
<sequence>MKPGNNSPRSLLDDIPALGRSPDTKPSGLPNGITRTRKVIESPDGARYLTGFLAVFETRYIKREREFWNKDYGTEADLLADARSWLEEVRRQTHDERYAGT</sequence>
<gene>
    <name evidence="2" type="ORF">SAMN02745129_2333</name>
</gene>
<evidence type="ECO:0000313" key="3">
    <source>
        <dbReference type="Proteomes" id="UP000184268"/>
    </source>
</evidence>
<keyword evidence="3" id="KW-1185">Reference proteome</keyword>
<dbReference type="STRING" id="299255.SAMN02745129_2333"/>
<name>A0A1M5TYY2_9GAMM</name>
<evidence type="ECO:0000313" key="2">
    <source>
        <dbReference type="EMBL" id="SHH55861.1"/>
    </source>
</evidence>
<proteinExistence type="predicted"/>
<organism evidence="2 3">
    <name type="scientific">Ferrimonas marina</name>
    <dbReference type="NCBI Taxonomy" id="299255"/>
    <lineage>
        <taxon>Bacteria</taxon>
        <taxon>Pseudomonadati</taxon>
        <taxon>Pseudomonadota</taxon>
        <taxon>Gammaproteobacteria</taxon>
        <taxon>Alteromonadales</taxon>
        <taxon>Ferrimonadaceae</taxon>
        <taxon>Ferrimonas</taxon>
    </lineage>
</organism>
<protein>
    <submittedName>
        <fullName evidence="2">Uncharacterized protein</fullName>
    </submittedName>
</protein>
<dbReference type="Proteomes" id="UP000184268">
    <property type="component" value="Unassembled WGS sequence"/>
</dbReference>
<evidence type="ECO:0000256" key="1">
    <source>
        <dbReference type="SAM" id="MobiDB-lite"/>
    </source>
</evidence>
<reference evidence="2 3" key="1">
    <citation type="submission" date="2016-11" db="EMBL/GenBank/DDBJ databases">
        <authorList>
            <person name="Jaros S."/>
            <person name="Januszkiewicz K."/>
            <person name="Wedrychowicz H."/>
        </authorList>
    </citation>
    <scope>NUCLEOTIDE SEQUENCE [LARGE SCALE GENOMIC DNA]</scope>
    <source>
        <strain evidence="2 3">DSM 16917</strain>
    </source>
</reference>